<organism evidence="1 2">
    <name type="scientific">Lactuca saligna</name>
    <name type="common">Willowleaf lettuce</name>
    <dbReference type="NCBI Taxonomy" id="75948"/>
    <lineage>
        <taxon>Eukaryota</taxon>
        <taxon>Viridiplantae</taxon>
        <taxon>Streptophyta</taxon>
        <taxon>Embryophyta</taxon>
        <taxon>Tracheophyta</taxon>
        <taxon>Spermatophyta</taxon>
        <taxon>Magnoliopsida</taxon>
        <taxon>eudicotyledons</taxon>
        <taxon>Gunneridae</taxon>
        <taxon>Pentapetalae</taxon>
        <taxon>asterids</taxon>
        <taxon>campanulids</taxon>
        <taxon>Asterales</taxon>
        <taxon>Asteraceae</taxon>
        <taxon>Cichorioideae</taxon>
        <taxon>Cichorieae</taxon>
        <taxon>Lactucinae</taxon>
        <taxon>Lactuca</taxon>
    </lineage>
</organism>
<gene>
    <name evidence="1" type="ORF">LSALG_LOCUS40779</name>
</gene>
<evidence type="ECO:0000313" key="2">
    <source>
        <dbReference type="Proteomes" id="UP001177003"/>
    </source>
</evidence>
<dbReference type="Proteomes" id="UP001177003">
    <property type="component" value="Chromosome 9"/>
</dbReference>
<proteinExistence type="predicted"/>
<keyword evidence="2" id="KW-1185">Reference proteome</keyword>
<accession>A0AA36A0E8</accession>
<reference evidence="1" key="1">
    <citation type="submission" date="2023-04" db="EMBL/GenBank/DDBJ databases">
        <authorList>
            <person name="Vijverberg K."/>
            <person name="Xiong W."/>
            <person name="Schranz E."/>
        </authorList>
    </citation>
    <scope>NUCLEOTIDE SEQUENCE</scope>
</reference>
<evidence type="ECO:0000313" key="1">
    <source>
        <dbReference type="EMBL" id="CAI9302285.1"/>
    </source>
</evidence>
<name>A0AA36A0E8_LACSI</name>
<sequence length="161" mass="18044">MLYERMYRLMMLVVHSTASHEWLDQVTVKYHLVEEDGVVLHDVNVITNRPPPGKLNASCFHYRNEFHLPGMIDDQKLARISDLSQDIDKISCLNVTMKKFPEAVLGKVGMAPYGLRLGIIPSLFVRGVGDGDDGTSEQPLIQRKRDIDFATSVAMAAILSC</sequence>
<dbReference type="AlphaFoldDB" id="A0AA36A0E8"/>
<dbReference type="EMBL" id="OX465085">
    <property type="protein sequence ID" value="CAI9302285.1"/>
    <property type="molecule type" value="Genomic_DNA"/>
</dbReference>
<protein>
    <submittedName>
        <fullName evidence="1">Uncharacterized protein</fullName>
    </submittedName>
</protein>